<evidence type="ECO:0000256" key="6">
    <source>
        <dbReference type="ARBA" id="ARBA00022670"/>
    </source>
</evidence>
<dbReference type="EC" id="3.4.16.4" evidence="4"/>
<dbReference type="GO" id="GO:0008360">
    <property type="term" value="P:regulation of cell shape"/>
    <property type="evidence" value="ECO:0007669"/>
    <property type="project" value="UniProtKB-KW"/>
</dbReference>
<evidence type="ECO:0000256" key="8">
    <source>
        <dbReference type="ARBA" id="ARBA00022801"/>
    </source>
</evidence>
<feature type="binding site" evidence="14">
    <location>
        <position position="233"/>
    </location>
    <ligand>
        <name>substrate</name>
    </ligand>
</feature>
<dbReference type="PANTHER" id="PTHR21581:SF6">
    <property type="entry name" value="TRAFFICKING PROTEIN PARTICLE COMPLEX SUBUNIT 12"/>
    <property type="match status" value="1"/>
</dbReference>
<feature type="signal peptide" evidence="16">
    <location>
        <begin position="1"/>
        <end position="16"/>
    </location>
</feature>
<dbReference type="InterPro" id="IPR018044">
    <property type="entry name" value="Peptidase_S11"/>
</dbReference>
<evidence type="ECO:0000256" key="3">
    <source>
        <dbReference type="ARBA" id="ARBA00007164"/>
    </source>
</evidence>
<keyword evidence="19" id="KW-1185">Reference proteome</keyword>
<gene>
    <name evidence="18" type="ORF">H6P80_09375</name>
</gene>
<comment type="pathway">
    <text evidence="2">Cell wall biogenesis; peptidoglycan biosynthesis.</text>
</comment>
<evidence type="ECO:0000256" key="11">
    <source>
        <dbReference type="ARBA" id="ARBA00023316"/>
    </source>
</evidence>
<evidence type="ECO:0000256" key="15">
    <source>
        <dbReference type="RuleBase" id="RU004016"/>
    </source>
</evidence>
<keyword evidence="6" id="KW-0645">Protease</keyword>
<dbReference type="Gene3D" id="3.40.710.10">
    <property type="entry name" value="DD-peptidase/beta-lactamase superfamily"/>
    <property type="match status" value="1"/>
</dbReference>
<reference evidence="18 19" key="1">
    <citation type="submission" date="2020-08" db="EMBL/GenBank/DDBJ databases">
        <title>Draft genome sequence of Parasphingopyxis sp. GrpM-11.</title>
        <authorList>
            <person name="Oh J."/>
            <person name="Roh D.-H."/>
        </authorList>
    </citation>
    <scope>NUCLEOTIDE SEQUENCE [LARGE SCALE GENOMIC DNA]</scope>
    <source>
        <strain evidence="18 19">GrpM-11</strain>
    </source>
</reference>
<evidence type="ECO:0000313" key="18">
    <source>
        <dbReference type="EMBL" id="MBC2777831.1"/>
    </source>
</evidence>
<comment type="function">
    <text evidence="1">Removes C-terminal D-alanyl residues from sugar-peptide cell wall precursors.</text>
</comment>
<dbReference type="PRINTS" id="PR00725">
    <property type="entry name" value="DADACBPTASE1"/>
</dbReference>
<dbReference type="InterPro" id="IPR037167">
    <property type="entry name" value="Peptidase_S11_C_sf"/>
</dbReference>
<feature type="chain" id="PRO_5033062739" description="serine-type D-Ala-D-Ala carboxypeptidase" evidence="16">
    <location>
        <begin position="17"/>
        <end position="391"/>
    </location>
</feature>
<dbReference type="UniPathway" id="UPA00219"/>
<dbReference type="Proteomes" id="UP000564378">
    <property type="component" value="Unassembled WGS sequence"/>
</dbReference>
<keyword evidence="8" id="KW-0378">Hydrolase</keyword>
<dbReference type="InterPro" id="IPR015956">
    <property type="entry name" value="Peniciliin-bd_prot_C_sf"/>
</dbReference>
<dbReference type="InterPro" id="IPR012338">
    <property type="entry name" value="Beta-lactam/transpept-like"/>
</dbReference>
<feature type="active site" evidence="13">
    <location>
        <position position="122"/>
    </location>
</feature>
<comment type="caution">
    <text evidence="18">The sequence shown here is derived from an EMBL/GenBank/DDBJ whole genome shotgun (WGS) entry which is preliminary data.</text>
</comment>
<dbReference type="GO" id="GO:0071555">
    <property type="term" value="P:cell wall organization"/>
    <property type="evidence" value="ECO:0007669"/>
    <property type="project" value="UniProtKB-KW"/>
</dbReference>
<evidence type="ECO:0000256" key="13">
    <source>
        <dbReference type="PIRSR" id="PIRSR618044-1"/>
    </source>
</evidence>
<name>A0A842HZN6_9SPHN</name>
<dbReference type="EMBL" id="JACJVJ010000002">
    <property type="protein sequence ID" value="MBC2777831.1"/>
    <property type="molecule type" value="Genomic_DNA"/>
</dbReference>
<dbReference type="SMART" id="SM00936">
    <property type="entry name" value="PBP5_C"/>
    <property type="match status" value="1"/>
</dbReference>
<dbReference type="AlphaFoldDB" id="A0A842HZN6"/>
<keyword evidence="10" id="KW-0573">Peptidoglycan synthesis</keyword>
<dbReference type="InterPro" id="IPR012907">
    <property type="entry name" value="Peptidase_S11_C"/>
</dbReference>
<comment type="similarity">
    <text evidence="3 15">Belongs to the peptidase S11 family.</text>
</comment>
<dbReference type="GO" id="GO:0006508">
    <property type="term" value="P:proteolysis"/>
    <property type="evidence" value="ECO:0007669"/>
    <property type="project" value="UniProtKB-KW"/>
</dbReference>
<proteinExistence type="inferred from homology"/>
<dbReference type="RefSeq" id="WP_185801142.1">
    <property type="nucleotide sequence ID" value="NZ_JACJVJ010000002.1"/>
</dbReference>
<comment type="catalytic activity">
    <reaction evidence="12">
        <text>Preferential cleavage: (Ac)2-L-Lys-D-Ala-|-D-Ala. Also transpeptidation of peptidyl-alanyl moieties that are N-acyl substituents of D-alanine.</text>
        <dbReference type="EC" id="3.4.16.4"/>
    </reaction>
</comment>
<evidence type="ECO:0000256" key="14">
    <source>
        <dbReference type="PIRSR" id="PIRSR618044-2"/>
    </source>
</evidence>
<dbReference type="SUPFAM" id="SSF69189">
    <property type="entry name" value="Penicillin-binding protein associated domain"/>
    <property type="match status" value="1"/>
</dbReference>
<evidence type="ECO:0000256" key="2">
    <source>
        <dbReference type="ARBA" id="ARBA00004752"/>
    </source>
</evidence>
<dbReference type="Pfam" id="PF00768">
    <property type="entry name" value="Peptidase_S11"/>
    <property type="match status" value="1"/>
</dbReference>
<evidence type="ECO:0000256" key="10">
    <source>
        <dbReference type="ARBA" id="ARBA00022984"/>
    </source>
</evidence>
<evidence type="ECO:0000256" key="16">
    <source>
        <dbReference type="SAM" id="SignalP"/>
    </source>
</evidence>
<organism evidence="18 19">
    <name type="scientific">Parasphingopyxis marina</name>
    <dbReference type="NCBI Taxonomy" id="2761622"/>
    <lineage>
        <taxon>Bacteria</taxon>
        <taxon>Pseudomonadati</taxon>
        <taxon>Pseudomonadota</taxon>
        <taxon>Alphaproteobacteria</taxon>
        <taxon>Sphingomonadales</taxon>
        <taxon>Sphingomonadaceae</taxon>
        <taxon>Parasphingopyxis</taxon>
    </lineage>
</organism>
<dbReference type="GO" id="GO:0009252">
    <property type="term" value="P:peptidoglycan biosynthetic process"/>
    <property type="evidence" value="ECO:0007669"/>
    <property type="project" value="UniProtKB-UniPathway"/>
</dbReference>
<dbReference type="Pfam" id="PF07943">
    <property type="entry name" value="PBP5_C"/>
    <property type="match status" value="1"/>
</dbReference>
<evidence type="ECO:0000256" key="7">
    <source>
        <dbReference type="ARBA" id="ARBA00022729"/>
    </source>
</evidence>
<evidence type="ECO:0000256" key="4">
    <source>
        <dbReference type="ARBA" id="ARBA00012448"/>
    </source>
</evidence>
<keyword evidence="5 18" id="KW-0121">Carboxypeptidase</keyword>
<feature type="active site" description="Proton acceptor" evidence="13">
    <location>
        <position position="60"/>
    </location>
</feature>
<keyword evidence="7 16" id="KW-0732">Signal</keyword>
<dbReference type="InterPro" id="IPR001967">
    <property type="entry name" value="Peptidase_S11_N"/>
</dbReference>
<accession>A0A842HZN6</accession>
<evidence type="ECO:0000259" key="17">
    <source>
        <dbReference type="SMART" id="SM00936"/>
    </source>
</evidence>
<feature type="active site" description="Acyl-ester intermediate" evidence="13">
    <location>
        <position position="57"/>
    </location>
</feature>
<dbReference type="PANTHER" id="PTHR21581">
    <property type="entry name" value="D-ALANYL-D-ALANINE CARBOXYPEPTIDASE"/>
    <property type="match status" value="1"/>
</dbReference>
<evidence type="ECO:0000313" key="19">
    <source>
        <dbReference type="Proteomes" id="UP000564378"/>
    </source>
</evidence>
<keyword evidence="11" id="KW-0961">Cell wall biogenesis/degradation</keyword>
<protein>
    <recommendedName>
        <fullName evidence="4">serine-type D-Ala-D-Ala carboxypeptidase</fullName>
        <ecNumber evidence="4">3.4.16.4</ecNumber>
    </recommendedName>
</protein>
<evidence type="ECO:0000256" key="12">
    <source>
        <dbReference type="ARBA" id="ARBA00034000"/>
    </source>
</evidence>
<sequence length="391" mass="42149">MKRVSVFLALAATALAATGSAERPVYDGEAPVAFLYDMSSGAVLFSRDADRRIPPASMAKMMTAHVVFDLIDEGEHALDEECTVRPETWRQWHGPAAGSTMFLSPGERVSIENLLYGVVTVSGNDASVVLAECISGTETAFAALMNRKAEELGLENSHFGNATGWPDEGRSFVTARDLARLAAATIRRYPELYTQFYARREFTWGETMGNNEPITQPNRNPIMGRVDGADGLKTGHTQEAGFGFTGSAEQEGRRLVMVVAGLDSFSERISESVRFLEWGFNAWQSRRLIAAGGQVGTAQVQGGDASEVPLVAPRDLAVTTPAGLAGDREVLIRYTGPVRAPITEGQHIADLIIRTPDMPEQQMPLVAGEAVGERGFFGRVWAGLLSLVGLG</sequence>
<dbReference type="SUPFAM" id="SSF56601">
    <property type="entry name" value="beta-lactamase/transpeptidase-like"/>
    <property type="match status" value="1"/>
</dbReference>
<evidence type="ECO:0000256" key="1">
    <source>
        <dbReference type="ARBA" id="ARBA00003217"/>
    </source>
</evidence>
<keyword evidence="9" id="KW-0133">Cell shape</keyword>
<evidence type="ECO:0000256" key="9">
    <source>
        <dbReference type="ARBA" id="ARBA00022960"/>
    </source>
</evidence>
<evidence type="ECO:0000256" key="5">
    <source>
        <dbReference type="ARBA" id="ARBA00022645"/>
    </source>
</evidence>
<dbReference type="Gene3D" id="2.60.410.10">
    <property type="entry name" value="D-Ala-D-Ala carboxypeptidase, C-terminal domain"/>
    <property type="match status" value="1"/>
</dbReference>
<dbReference type="GO" id="GO:0009002">
    <property type="term" value="F:serine-type D-Ala-D-Ala carboxypeptidase activity"/>
    <property type="evidence" value="ECO:0007669"/>
    <property type="project" value="UniProtKB-EC"/>
</dbReference>
<feature type="domain" description="Peptidase S11 D-Ala-D-Ala carboxypeptidase A C-terminal" evidence="17">
    <location>
        <begin position="283"/>
        <end position="373"/>
    </location>
</feature>